<evidence type="ECO:0000313" key="2">
    <source>
        <dbReference type="EMBL" id="MBB5727329.1"/>
    </source>
</evidence>
<protein>
    <recommendedName>
        <fullName evidence="1">Peptidase S8/S53 domain-containing protein</fullName>
    </recommendedName>
</protein>
<dbReference type="InterPro" id="IPR036852">
    <property type="entry name" value="Peptidase_S8/S53_dom_sf"/>
</dbReference>
<accession>A0ABR6N9U3</accession>
<proteinExistence type="predicted"/>
<dbReference type="SUPFAM" id="SSF52743">
    <property type="entry name" value="Subtilisin-like"/>
    <property type="match status" value="1"/>
</dbReference>
<dbReference type="Proteomes" id="UP000560131">
    <property type="component" value="Unassembled WGS sequence"/>
</dbReference>
<feature type="domain" description="Peptidase S8/S53" evidence="1">
    <location>
        <begin position="125"/>
        <end position="454"/>
    </location>
</feature>
<organism evidence="2 3">
    <name type="scientific">Sphingomonas endophytica</name>
    <dbReference type="NCBI Taxonomy" id="869719"/>
    <lineage>
        <taxon>Bacteria</taxon>
        <taxon>Pseudomonadati</taxon>
        <taxon>Pseudomonadota</taxon>
        <taxon>Alphaproteobacteria</taxon>
        <taxon>Sphingomonadales</taxon>
        <taxon>Sphingomonadaceae</taxon>
        <taxon>Sphingomonas</taxon>
    </lineage>
</organism>
<dbReference type="EMBL" id="JACIJN010000013">
    <property type="protein sequence ID" value="MBB5727329.1"/>
    <property type="molecule type" value="Genomic_DNA"/>
</dbReference>
<comment type="caution">
    <text evidence="2">The sequence shown here is derived from an EMBL/GenBank/DDBJ whole genome shotgun (WGS) entry which is preliminary data.</text>
</comment>
<dbReference type="InterPro" id="IPR034074">
    <property type="entry name" value="Y4bN_pept_dom"/>
</dbReference>
<dbReference type="InterPro" id="IPR000209">
    <property type="entry name" value="Peptidase_S8/S53_dom"/>
</dbReference>
<dbReference type="CDD" id="cd04847">
    <property type="entry name" value="Peptidases_S8_Subtilisin_like_2"/>
    <property type="match status" value="1"/>
</dbReference>
<dbReference type="Gene3D" id="3.40.50.200">
    <property type="entry name" value="Peptidase S8/S53 domain"/>
    <property type="match status" value="1"/>
</dbReference>
<keyword evidence="3" id="KW-1185">Reference proteome</keyword>
<dbReference type="Pfam" id="PF00082">
    <property type="entry name" value="Peptidase_S8"/>
    <property type="match status" value="1"/>
</dbReference>
<sequence>MIVEAGLRALWRGPHSKFPENGVRAYWEIWLAPELVETFISRATQDGVVIGADRLLFPEDTVVIGEASREQLALAVRRTGAVRALAAPSVTAAYFDELEAVDQADWVTDLARRTNWPGEADTGFLTLMDTGVSRAHPLVQPLLAPGDRHAANPAWALEDIKGHGTALAGLAVFGDLTSRLQDTLPISINYRLESVKIFPDADFNPHYLLGAVTRDGVNAVEVTARRRTFAFATTTSDDMPHDGAPTSWSTEIDQLAAGVSGLQGNKRLILNSAGNNDASRFGTKHYLDVCDHADSELESPAQAWNAICVGAFTEKTFMPAGEKDTPLAPFGDLSPVSRTASWSSQWPLKPDIVMEGGNWTSGKPPMSHSALSLLTTSHRYPLRSFSLFGDTSAAAALAARQITQLWSDYPELWPETIRALYVSSARWTNQMKSHLPTSPLKGAYASLFRRYGFGVPDLARARRSASNALTLIVQDEITPYGLSEATGSDVHKEMLLFELPWPVEELRKLASARVTLRVALSSFVAPNPSEAARGSRYRYASHNLRFKLNRAGEKADQFLARISKLADPVEGLTSEEDDSWNYGSVRRDVGSLHIDELTCAASDLARRNLIAIHPVAGWWKNKTLLKSTLPKARFALVVEIDAEQTEADLYAEVRASVAAMGQVQTVVTI</sequence>
<gene>
    <name evidence="2" type="ORF">FHS97_003284</name>
</gene>
<dbReference type="RefSeq" id="WP_344690011.1">
    <property type="nucleotide sequence ID" value="NZ_BAABAR010000006.1"/>
</dbReference>
<reference evidence="2 3" key="1">
    <citation type="submission" date="2020-08" db="EMBL/GenBank/DDBJ databases">
        <title>Genomic Encyclopedia of Type Strains, Phase IV (KMG-IV): sequencing the most valuable type-strain genomes for metagenomic binning, comparative biology and taxonomic classification.</title>
        <authorList>
            <person name="Goeker M."/>
        </authorList>
    </citation>
    <scope>NUCLEOTIDE SEQUENCE [LARGE SCALE GENOMIC DNA]</scope>
    <source>
        <strain evidence="2 3">DSM 101535</strain>
    </source>
</reference>
<name>A0ABR6N9U3_9SPHN</name>
<evidence type="ECO:0000259" key="1">
    <source>
        <dbReference type="Pfam" id="PF00082"/>
    </source>
</evidence>
<evidence type="ECO:0000313" key="3">
    <source>
        <dbReference type="Proteomes" id="UP000560131"/>
    </source>
</evidence>